<dbReference type="Pfam" id="PF24437">
    <property type="entry name" value="INTS7_HB"/>
    <property type="match status" value="1"/>
</dbReference>
<dbReference type="InterPro" id="IPR016024">
    <property type="entry name" value="ARM-type_fold"/>
</dbReference>
<dbReference type="InterPro" id="IPR056517">
    <property type="entry name" value="INTS7_HB"/>
</dbReference>
<dbReference type="InterPro" id="IPR054519">
    <property type="entry name" value="INTS7_C"/>
</dbReference>
<dbReference type="EMBL" id="CACRXK020013086">
    <property type="protein sequence ID" value="CAB4024533.1"/>
    <property type="molecule type" value="Genomic_DNA"/>
</dbReference>
<dbReference type="GO" id="GO:0034472">
    <property type="term" value="P:snRNA 3'-end processing"/>
    <property type="evidence" value="ECO:0007669"/>
    <property type="project" value="TreeGrafter"/>
</dbReference>
<dbReference type="InterPro" id="IPR033060">
    <property type="entry name" value="INTS7"/>
</dbReference>
<evidence type="ECO:0000256" key="4">
    <source>
        <dbReference type="ARBA" id="ARBA00015336"/>
    </source>
</evidence>
<keyword evidence="11" id="KW-1185">Reference proteome</keyword>
<dbReference type="AlphaFoldDB" id="A0A6S7K8T1"/>
<proteinExistence type="inferred from homology"/>
<protein>
    <recommendedName>
        <fullName evidence="4">Integrator complex subunit 7</fullName>
    </recommendedName>
</protein>
<evidence type="ECO:0000256" key="6">
    <source>
        <dbReference type="ARBA" id="ARBA00023242"/>
    </source>
</evidence>
<dbReference type="InterPro" id="IPR056516">
    <property type="entry name" value="INTS7_N"/>
</dbReference>
<comment type="caution">
    <text evidence="10">The sequence shown here is derived from an EMBL/GenBank/DDBJ whole genome shotgun (WGS) entry which is preliminary data.</text>
</comment>
<evidence type="ECO:0000313" key="11">
    <source>
        <dbReference type="Proteomes" id="UP001152795"/>
    </source>
</evidence>
<dbReference type="PANTHER" id="PTHR13322:SF2">
    <property type="entry name" value="INTEGRATOR COMPLEX SUBUNIT 7"/>
    <property type="match status" value="1"/>
</dbReference>
<accession>A0A6S7K8T1</accession>
<name>A0A6S7K8T1_PARCT</name>
<gene>
    <name evidence="10" type="ORF">PACLA_8A019079</name>
</gene>
<dbReference type="Pfam" id="PF22965">
    <property type="entry name" value="INTS7_C"/>
    <property type="match status" value="1"/>
</dbReference>
<reference evidence="10" key="1">
    <citation type="submission" date="2020-04" db="EMBL/GenBank/DDBJ databases">
        <authorList>
            <person name="Alioto T."/>
            <person name="Alioto T."/>
            <person name="Gomez Garrido J."/>
        </authorList>
    </citation>
    <scope>NUCLEOTIDE SEQUENCE</scope>
    <source>
        <strain evidence="10">A484AB</strain>
    </source>
</reference>
<dbReference type="Pfam" id="PF24436">
    <property type="entry name" value="INTS7_N"/>
    <property type="match status" value="1"/>
</dbReference>
<evidence type="ECO:0000259" key="7">
    <source>
        <dbReference type="Pfam" id="PF22965"/>
    </source>
</evidence>
<evidence type="ECO:0000259" key="8">
    <source>
        <dbReference type="Pfam" id="PF24436"/>
    </source>
</evidence>
<evidence type="ECO:0000256" key="1">
    <source>
        <dbReference type="ARBA" id="ARBA00004123"/>
    </source>
</evidence>
<organism evidence="10 11">
    <name type="scientific">Paramuricea clavata</name>
    <name type="common">Red gorgonian</name>
    <name type="synonym">Violescent sea-whip</name>
    <dbReference type="NCBI Taxonomy" id="317549"/>
    <lineage>
        <taxon>Eukaryota</taxon>
        <taxon>Metazoa</taxon>
        <taxon>Cnidaria</taxon>
        <taxon>Anthozoa</taxon>
        <taxon>Octocorallia</taxon>
        <taxon>Malacalcyonacea</taxon>
        <taxon>Plexauridae</taxon>
        <taxon>Paramuricea</taxon>
    </lineage>
</organism>
<evidence type="ECO:0000256" key="2">
    <source>
        <dbReference type="ARBA" id="ARBA00004496"/>
    </source>
</evidence>
<sequence>MAAFSGSSGEDMTSGQDAQSALLELDKGLRASKVGDQCEAIVKFPALFERFPFPILINSAFLKLSDVFRVGNNFQRLCVLKVTQQSEKHLDKILSTDEFLRRIFSVLHSNDPVARAITLRVLGSIALLISERKNVHHSITMGLDSHDHVEVDAAIYATSQFCAKSQTFSISVCDKLIEVIEGLATPMEMKLKLVPIFQYMYHDTESATKAWKLCTSLLTTYSSKTFVVSILHSLSSLAAASLFNIPAQIELLLSYLVDDPRQSVKRQALLHANILARKSPHVWESKHVNILCEFLSNTPYSDLQVGVLYVLVTLSHSVAVEILDDEKVLEAIGNQGCSESVIVCALSNEVTVNIGLSRVKKDAVNKELCEQAMINLETTIIECCLIEQSKALEISLLCVNRLVSQDSTWALNFAETFVGLLTSSSSGICLRIAKGLVSLATQAPLCLGKVKSELCKHFVFICELEVSERSPKAQEFQSLLVAIATLVFQAHQQSIESPVNQQEMKQMIMQNLSKLQASSRYWTMYRVAKQAARQGFHTLSQSIFSSLTSMVASVHLHCWLKALADFSQAENLLGEAKETLSQITEKTSQAICSFQKGLVALKAAVTAMHQLDFHHEFITLRMQTLQIHSFLLSICASIRSCPPSAVAKSIVMATKQDTYIHSRQVIQMNECREKFSSLAASYGKLYRKSFDADPVTLHNIETHQQSCLLFAYAIDLLMNRLDLARLSPNFGKALDENNFCGNRLETKCREILEELQRLYVDMQEKPISDAEIQCLCRMSVCILGIPMKLPRYFFDRLQSTKIKLAISPSQPINNEPHNISVESQMALKIEGVLCHGKDPQVFRKIKFISLLVEITSEERKESTDMKTSLNAPAGPLQQTVEPHNDYFSTQFLLAFPLPNLYTVRVTVAVVDDRGHNWETGPESTLTVKALEVPSRTHRRV</sequence>
<keyword evidence="5" id="KW-0963">Cytoplasm</keyword>
<dbReference type="OrthoDB" id="1921953at2759"/>
<dbReference type="GO" id="GO:0005737">
    <property type="term" value="C:cytoplasm"/>
    <property type="evidence" value="ECO:0007669"/>
    <property type="project" value="UniProtKB-SubCell"/>
</dbReference>
<dbReference type="PANTHER" id="PTHR13322">
    <property type="entry name" value="C1ORF73 PROTEIN"/>
    <property type="match status" value="1"/>
</dbReference>
<comment type="subcellular location">
    <subcellularLocation>
        <location evidence="2">Cytoplasm</location>
    </subcellularLocation>
    <subcellularLocation>
        <location evidence="1">Nucleus</location>
    </subcellularLocation>
</comment>
<evidence type="ECO:0000256" key="3">
    <source>
        <dbReference type="ARBA" id="ARBA00008565"/>
    </source>
</evidence>
<feature type="domain" description="Integrator complex subunit 7 helical bundle" evidence="9">
    <location>
        <begin position="537"/>
        <end position="716"/>
    </location>
</feature>
<comment type="similarity">
    <text evidence="3">Belongs to the Integrator subunit 7 family.</text>
</comment>
<evidence type="ECO:0000256" key="5">
    <source>
        <dbReference type="ARBA" id="ARBA00022490"/>
    </source>
</evidence>
<keyword evidence="6" id="KW-0539">Nucleus</keyword>
<dbReference type="GO" id="GO:0032039">
    <property type="term" value="C:integrator complex"/>
    <property type="evidence" value="ECO:0007669"/>
    <property type="project" value="InterPro"/>
</dbReference>
<dbReference type="SUPFAM" id="SSF48371">
    <property type="entry name" value="ARM repeat"/>
    <property type="match status" value="1"/>
</dbReference>
<evidence type="ECO:0000259" key="9">
    <source>
        <dbReference type="Pfam" id="PF24437"/>
    </source>
</evidence>
<dbReference type="Proteomes" id="UP001152795">
    <property type="component" value="Unassembled WGS sequence"/>
</dbReference>
<feature type="domain" description="Integrator complex subunit 7 C-terminal" evidence="7">
    <location>
        <begin position="803"/>
        <end position="917"/>
    </location>
</feature>
<evidence type="ECO:0000313" key="10">
    <source>
        <dbReference type="EMBL" id="CAB4024533.1"/>
    </source>
</evidence>
<feature type="domain" description="Integrator complex subunit 7 N-terminal" evidence="8">
    <location>
        <begin position="22"/>
        <end position="535"/>
    </location>
</feature>